<dbReference type="InterPro" id="IPR025295">
    <property type="entry name" value="eCIS_core_dom"/>
</dbReference>
<feature type="compositionally biased region" description="Basic and acidic residues" evidence="1">
    <location>
        <begin position="14"/>
        <end position="26"/>
    </location>
</feature>
<evidence type="ECO:0000259" key="2">
    <source>
        <dbReference type="Pfam" id="PF13699"/>
    </source>
</evidence>
<reference evidence="3" key="1">
    <citation type="submission" date="2018-06" db="EMBL/GenBank/DDBJ databases">
        <authorList>
            <person name="Zhirakovskaya E."/>
        </authorList>
    </citation>
    <scope>NUCLEOTIDE SEQUENCE</scope>
</reference>
<accession>A0A3B1AAH4</accession>
<dbReference type="AlphaFoldDB" id="A0A3B1AAH4"/>
<evidence type="ECO:0000256" key="1">
    <source>
        <dbReference type="SAM" id="MobiDB-lite"/>
    </source>
</evidence>
<dbReference type="EMBL" id="UOFQ01000155">
    <property type="protein sequence ID" value="VAW89816.1"/>
    <property type="molecule type" value="Genomic_DNA"/>
</dbReference>
<gene>
    <name evidence="3" type="ORF">MNBD_GAMMA17-1270</name>
</gene>
<feature type="domain" description="eCIS core" evidence="2">
    <location>
        <begin position="130"/>
        <end position="195"/>
    </location>
</feature>
<name>A0A3B1AAH4_9ZZZZ</name>
<proteinExistence type="predicted"/>
<dbReference type="Pfam" id="PF13699">
    <property type="entry name" value="eCIS_core"/>
    <property type="match status" value="1"/>
</dbReference>
<protein>
    <recommendedName>
        <fullName evidence="2">eCIS core domain-containing protein</fullName>
    </recommendedName>
</protein>
<evidence type="ECO:0000313" key="3">
    <source>
        <dbReference type="EMBL" id="VAW89816.1"/>
    </source>
</evidence>
<sequence>MKSFIDRSASASEKTSRNNAMDERDVSSSIPTMIDNRGGVVAQRQLMASIDRAAAPAQLSAEEEMVQGQFDSVQRAEEEELVQGKFDLMQRVEEDEMVQGKFDPVQRVEEEEMIQGKFEPLQKKGNKTGLPDDLKSGMEGLSGHSLDHVKVHYNSSKPASVQAHAYAQGADIHLGSGQEKHLAHELGHVVQQMEGRVQPTTQVAGIAVNDNPRLENEATVMGERALQRMAQNNASSKKDALSQSSLQRVVQLQMDAGEGGKWHIHFEHMKLGKSTDSRVEFNGRSAKDIRKELGEKIERYDLSVTGGLAASFRDCINYINENY</sequence>
<feature type="region of interest" description="Disordered" evidence="1">
    <location>
        <begin position="1"/>
        <end position="33"/>
    </location>
</feature>
<organism evidence="3">
    <name type="scientific">hydrothermal vent metagenome</name>
    <dbReference type="NCBI Taxonomy" id="652676"/>
    <lineage>
        <taxon>unclassified sequences</taxon>
        <taxon>metagenomes</taxon>
        <taxon>ecological metagenomes</taxon>
    </lineage>
</organism>